<dbReference type="Gene3D" id="1.10.443.10">
    <property type="entry name" value="Intergrase catalytic core"/>
    <property type="match status" value="1"/>
</dbReference>
<dbReference type="Pfam" id="PF00589">
    <property type="entry name" value="Phage_integrase"/>
    <property type="match status" value="1"/>
</dbReference>
<organism evidence="3 4">
    <name type="scientific">Fimbriiglobus ruber</name>
    <dbReference type="NCBI Taxonomy" id="1908690"/>
    <lineage>
        <taxon>Bacteria</taxon>
        <taxon>Pseudomonadati</taxon>
        <taxon>Planctomycetota</taxon>
        <taxon>Planctomycetia</taxon>
        <taxon>Gemmatales</taxon>
        <taxon>Gemmataceae</taxon>
        <taxon>Fimbriiglobus</taxon>
    </lineage>
</organism>
<dbReference type="InterPro" id="IPR050090">
    <property type="entry name" value="Tyrosine_recombinase_XerCD"/>
</dbReference>
<keyword evidence="1" id="KW-0233">DNA recombination</keyword>
<dbReference type="Proteomes" id="UP000214646">
    <property type="component" value="Unassembled WGS sequence"/>
</dbReference>
<evidence type="ECO:0000256" key="1">
    <source>
        <dbReference type="ARBA" id="ARBA00023172"/>
    </source>
</evidence>
<comment type="caution">
    <text evidence="3">The sequence shown here is derived from an EMBL/GenBank/DDBJ whole genome shotgun (WGS) entry which is preliminary data.</text>
</comment>
<evidence type="ECO:0000259" key="2">
    <source>
        <dbReference type="PROSITE" id="PS51898"/>
    </source>
</evidence>
<dbReference type="SUPFAM" id="SSF56349">
    <property type="entry name" value="DNA breaking-rejoining enzymes"/>
    <property type="match status" value="1"/>
</dbReference>
<gene>
    <name evidence="3" type="ORF">FRUB_06498</name>
</gene>
<sequence>MGIKPSLVQDRGDGIWLYTPSVHKTEHFDRDKVIVLGPQAQEVLRPWLDRDPESYCFVPAESVLWMRERRRKPGNRKAPKLPTGLNPRYTRHSYRLAVQRACEKAGVPVWSPNQLRHTRATQIRAAFGSIEAARAVLGHTDTRVTEIYAERDLGLAAKIMKEIG</sequence>
<dbReference type="GO" id="GO:0015074">
    <property type="term" value="P:DNA integration"/>
    <property type="evidence" value="ECO:0007669"/>
    <property type="project" value="InterPro"/>
</dbReference>
<accession>A0A225DFU1</accession>
<evidence type="ECO:0000313" key="3">
    <source>
        <dbReference type="EMBL" id="OWK37378.1"/>
    </source>
</evidence>
<dbReference type="RefSeq" id="WP_238602835.1">
    <property type="nucleotide sequence ID" value="NZ_NIDE01000014.1"/>
</dbReference>
<dbReference type="InterPro" id="IPR011010">
    <property type="entry name" value="DNA_brk_join_enz"/>
</dbReference>
<keyword evidence="4" id="KW-1185">Reference proteome</keyword>
<dbReference type="AlphaFoldDB" id="A0A225DFU1"/>
<name>A0A225DFU1_9BACT</name>
<dbReference type="PANTHER" id="PTHR30349:SF64">
    <property type="entry name" value="PROPHAGE INTEGRASE INTD-RELATED"/>
    <property type="match status" value="1"/>
</dbReference>
<dbReference type="InterPro" id="IPR002104">
    <property type="entry name" value="Integrase_catalytic"/>
</dbReference>
<protein>
    <submittedName>
        <fullName evidence="3">Phage integrase</fullName>
    </submittedName>
</protein>
<dbReference type="GO" id="GO:0006310">
    <property type="term" value="P:DNA recombination"/>
    <property type="evidence" value="ECO:0007669"/>
    <property type="project" value="UniProtKB-KW"/>
</dbReference>
<feature type="domain" description="Tyr recombinase" evidence="2">
    <location>
        <begin position="1"/>
        <end position="161"/>
    </location>
</feature>
<dbReference type="InterPro" id="IPR013762">
    <property type="entry name" value="Integrase-like_cat_sf"/>
</dbReference>
<reference evidence="4" key="1">
    <citation type="submission" date="2017-06" db="EMBL/GenBank/DDBJ databases">
        <title>Genome analysis of Fimbriiglobus ruber SP5, the first member of the order Planctomycetales with confirmed chitinolytic capability.</title>
        <authorList>
            <person name="Ravin N.V."/>
            <person name="Rakitin A.L."/>
            <person name="Ivanova A.A."/>
            <person name="Beletsky A.V."/>
            <person name="Kulichevskaya I.S."/>
            <person name="Mardanov A.V."/>
            <person name="Dedysh S.N."/>
        </authorList>
    </citation>
    <scope>NUCLEOTIDE SEQUENCE [LARGE SCALE GENOMIC DNA]</scope>
    <source>
        <strain evidence="4">SP5</strain>
    </source>
</reference>
<dbReference type="CDD" id="cd00397">
    <property type="entry name" value="DNA_BRE_C"/>
    <property type="match status" value="1"/>
</dbReference>
<dbReference type="PROSITE" id="PS51898">
    <property type="entry name" value="TYR_RECOMBINASE"/>
    <property type="match status" value="1"/>
</dbReference>
<proteinExistence type="predicted"/>
<evidence type="ECO:0000313" key="4">
    <source>
        <dbReference type="Proteomes" id="UP000214646"/>
    </source>
</evidence>
<dbReference type="GO" id="GO:0003677">
    <property type="term" value="F:DNA binding"/>
    <property type="evidence" value="ECO:0007669"/>
    <property type="project" value="InterPro"/>
</dbReference>
<dbReference type="EMBL" id="NIDE01000014">
    <property type="protein sequence ID" value="OWK37378.1"/>
    <property type="molecule type" value="Genomic_DNA"/>
</dbReference>
<dbReference type="PANTHER" id="PTHR30349">
    <property type="entry name" value="PHAGE INTEGRASE-RELATED"/>
    <property type="match status" value="1"/>
</dbReference>